<proteinExistence type="predicted"/>
<organism evidence="2 3">
    <name type="scientific">Vitis vinifera</name>
    <name type="common">Grape</name>
    <dbReference type="NCBI Taxonomy" id="29760"/>
    <lineage>
        <taxon>Eukaryota</taxon>
        <taxon>Viridiplantae</taxon>
        <taxon>Streptophyta</taxon>
        <taxon>Embryophyta</taxon>
        <taxon>Tracheophyta</taxon>
        <taxon>Spermatophyta</taxon>
        <taxon>Magnoliopsida</taxon>
        <taxon>eudicotyledons</taxon>
        <taxon>Gunneridae</taxon>
        <taxon>Pentapetalae</taxon>
        <taxon>rosids</taxon>
        <taxon>Vitales</taxon>
        <taxon>Vitaceae</taxon>
        <taxon>Viteae</taxon>
        <taxon>Vitis</taxon>
    </lineage>
</organism>
<protein>
    <submittedName>
        <fullName evidence="2">Copia protein</fullName>
    </submittedName>
</protein>
<evidence type="ECO:0000313" key="3">
    <source>
        <dbReference type="Proteomes" id="UP000288805"/>
    </source>
</evidence>
<feature type="domain" description="Reverse transcriptase Ty1/copia-type" evidence="1">
    <location>
        <begin position="1"/>
        <end position="60"/>
    </location>
</feature>
<dbReference type="EMBL" id="QGNW01000921">
    <property type="protein sequence ID" value="RVW58861.1"/>
    <property type="molecule type" value="Genomic_DNA"/>
</dbReference>
<dbReference type="Proteomes" id="UP000288805">
    <property type="component" value="Unassembled WGS sequence"/>
</dbReference>
<gene>
    <name evidence="2" type="primary">GIP_66</name>
    <name evidence="2" type="ORF">CK203_108315</name>
</gene>
<dbReference type="AlphaFoldDB" id="A0A438FFZ1"/>
<evidence type="ECO:0000259" key="1">
    <source>
        <dbReference type="Pfam" id="PF07727"/>
    </source>
</evidence>
<accession>A0A438FFZ1</accession>
<sequence>MLSTHFDMKDLGEASYVLDIKILRDRANGVLKLSQRAYIERILKRFNMHNCKSTKAPIVKGDKFSKAQCPQNDDERGNEEHSLFICGRQPYVCSNDKKSTTGYIFMMAGGAVSWKSVKQTLTTSSTMEAEYVACYEAYCHAMWMRNFISALGVVDSISRPLKLFCDNSAAVAFSKNTRSISRSKHIDVKFYFVKEKVAESLIDIEHMSTKSMLADPLTKGLPIIAFQEHVSQMGLLEA</sequence>
<evidence type="ECO:0000313" key="2">
    <source>
        <dbReference type="EMBL" id="RVW58861.1"/>
    </source>
</evidence>
<dbReference type="CDD" id="cd09272">
    <property type="entry name" value="RNase_HI_RT_Ty1"/>
    <property type="match status" value="1"/>
</dbReference>
<dbReference type="PANTHER" id="PTHR11439:SF467">
    <property type="entry name" value="INTEGRASE CATALYTIC DOMAIN-CONTAINING PROTEIN"/>
    <property type="match status" value="1"/>
</dbReference>
<reference evidence="2 3" key="1">
    <citation type="journal article" date="2018" name="PLoS Genet.">
        <title>Population sequencing reveals clonal diversity and ancestral inbreeding in the grapevine cultivar Chardonnay.</title>
        <authorList>
            <person name="Roach M.J."/>
            <person name="Johnson D.L."/>
            <person name="Bohlmann J."/>
            <person name="van Vuuren H.J."/>
            <person name="Jones S.J."/>
            <person name="Pretorius I.S."/>
            <person name="Schmidt S.A."/>
            <person name="Borneman A.R."/>
        </authorList>
    </citation>
    <scope>NUCLEOTIDE SEQUENCE [LARGE SCALE GENOMIC DNA]</scope>
    <source>
        <strain evidence="3">cv. Chardonnay</strain>
        <tissue evidence="2">Leaf</tissue>
    </source>
</reference>
<dbReference type="Pfam" id="PF07727">
    <property type="entry name" value="RVT_2"/>
    <property type="match status" value="1"/>
</dbReference>
<dbReference type="InterPro" id="IPR013103">
    <property type="entry name" value="RVT_2"/>
</dbReference>
<dbReference type="PANTHER" id="PTHR11439">
    <property type="entry name" value="GAG-POL-RELATED RETROTRANSPOSON"/>
    <property type="match status" value="1"/>
</dbReference>
<name>A0A438FFZ1_VITVI</name>
<comment type="caution">
    <text evidence="2">The sequence shown here is derived from an EMBL/GenBank/DDBJ whole genome shotgun (WGS) entry which is preliminary data.</text>
</comment>